<comment type="caution">
    <text evidence="2">The sequence shown here is derived from an EMBL/GenBank/DDBJ whole genome shotgun (WGS) entry which is preliminary data.</text>
</comment>
<proteinExistence type="predicted"/>
<sequence>MRKLWEKPSPGVNFVSFNRRPSRYCAICSKQALPFCLGKPYHGVTGRRQEHQEHDHPGYGRGPVHPNRALVYEDESSEDEAYAHEVFGGGRDQGVHGQRDRGLGNHEQGGRIFGNFESRDYRMKMDLSSFNGGSISMVGQPTTRSCLSKEGPDTYVEKEKETDGRAIPTTRLPARVVQAISGPVINKEISSSGSQTKVVNTGLAARSGENPNPYTKASGDKCYRFVKLGHRSNMCPKRATVNLMEPVLKEDECGHDEGDVDPYSYDPNEFQDDEEVSLRFPKRGEVIYLAGSQ</sequence>
<evidence type="ECO:0000313" key="3">
    <source>
        <dbReference type="Proteomes" id="UP000585474"/>
    </source>
</evidence>
<dbReference type="OrthoDB" id="1934635at2759"/>
<reference evidence="2 3" key="1">
    <citation type="submission" date="2019-07" db="EMBL/GenBank/DDBJ databases">
        <title>De Novo Assembly of kiwifruit Actinidia rufa.</title>
        <authorList>
            <person name="Sugita-Konishi S."/>
            <person name="Sato K."/>
            <person name="Mori E."/>
            <person name="Abe Y."/>
            <person name="Kisaki G."/>
            <person name="Hamano K."/>
            <person name="Suezawa K."/>
            <person name="Otani M."/>
            <person name="Fukuda T."/>
            <person name="Manabe T."/>
            <person name="Gomi K."/>
            <person name="Tabuchi M."/>
            <person name="Akimitsu K."/>
            <person name="Kataoka I."/>
        </authorList>
    </citation>
    <scope>NUCLEOTIDE SEQUENCE [LARGE SCALE GENOMIC DNA]</scope>
    <source>
        <strain evidence="3">cv. Fuchu</strain>
    </source>
</reference>
<name>A0A7J0F5B3_9ERIC</name>
<evidence type="ECO:0000256" key="1">
    <source>
        <dbReference type="SAM" id="MobiDB-lite"/>
    </source>
</evidence>
<gene>
    <name evidence="2" type="ORF">Acr_09g0002570</name>
</gene>
<feature type="region of interest" description="Disordered" evidence="1">
    <location>
        <begin position="89"/>
        <end position="111"/>
    </location>
</feature>
<evidence type="ECO:0000313" key="2">
    <source>
        <dbReference type="EMBL" id="GFY93811.1"/>
    </source>
</evidence>
<keyword evidence="3" id="KW-1185">Reference proteome</keyword>
<organism evidence="2 3">
    <name type="scientific">Actinidia rufa</name>
    <dbReference type="NCBI Taxonomy" id="165716"/>
    <lineage>
        <taxon>Eukaryota</taxon>
        <taxon>Viridiplantae</taxon>
        <taxon>Streptophyta</taxon>
        <taxon>Embryophyta</taxon>
        <taxon>Tracheophyta</taxon>
        <taxon>Spermatophyta</taxon>
        <taxon>Magnoliopsida</taxon>
        <taxon>eudicotyledons</taxon>
        <taxon>Gunneridae</taxon>
        <taxon>Pentapetalae</taxon>
        <taxon>asterids</taxon>
        <taxon>Ericales</taxon>
        <taxon>Actinidiaceae</taxon>
        <taxon>Actinidia</taxon>
    </lineage>
</organism>
<protein>
    <submittedName>
        <fullName evidence="2">Uncharacterized protein</fullName>
    </submittedName>
</protein>
<feature type="compositionally biased region" description="Basic and acidic residues" evidence="1">
    <location>
        <begin position="150"/>
        <end position="163"/>
    </location>
</feature>
<feature type="region of interest" description="Disordered" evidence="1">
    <location>
        <begin position="141"/>
        <end position="163"/>
    </location>
</feature>
<dbReference type="Proteomes" id="UP000585474">
    <property type="component" value="Unassembled WGS sequence"/>
</dbReference>
<dbReference type="AlphaFoldDB" id="A0A7J0F5B3"/>
<dbReference type="EMBL" id="BJWL01000009">
    <property type="protein sequence ID" value="GFY93811.1"/>
    <property type="molecule type" value="Genomic_DNA"/>
</dbReference>
<accession>A0A7J0F5B3</accession>
<feature type="compositionally biased region" description="Basic and acidic residues" evidence="1">
    <location>
        <begin position="93"/>
        <end position="104"/>
    </location>
</feature>